<protein>
    <submittedName>
        <fullName evidence="1">Uncharacterized protein</fullName>
    </submittedName>
</protein>
<accession>A0A3M7P952</accession>
<dbReference type="EMBL" id="REGN01012360">
    <property type="protein sequence ID" value="RMZ95615.1"/>
    <property type="molecule type" value="Genomic_DNA"/>
</dbReference>
<gene>
    <name evidence="1" type="ORF">BpHYR1_053528</name>
</gene>
<comment type="caution">
    <text evidence="1">The sequence shown here is derived from an EMBL/GenBank/DDBJ whole genome shotgun (WGS) entry which is preliminary data.</text>
</comment>
<proteinExistence type="predicted"/>
<dbReference type="Proteomes" id="UP000276133">
    <property type="component" value="Unassembled WGS sequence"/>
</dbReference>
<organism evidence="1 2">
    <name type="scientific">Brachionus plicatilis</name>
    <name type="common">Marine rotifer</name>
    <name type="synonym">Brachionus muelleri</name>
    <dbReference type="NCBI Taxonomy" id="10195"/>
    <lineage>
        <taxon>Eukaryota</taxon>
        <taxon>Metazoa</taxon>
        <taxon>Spiralia</taxon>
        <taxon>Gnathifera</taxon>
        <taxon>Rotifera</taxon>
        <taxon>Eurotatoria</taxon>
        <taxon>Monogononta</taxon>
        <taxon>Pseudotrocha</taxon>
        <taxon>Ploima</taxon>
        <taxon>Brachionidae</taxon>
        <taxon>Brachionus</taxon>
    </lineage>
</organism>
<reference evidence="1 2" key="1">
    <citation type="journal article" date="2018" name="Sci. Rep.">
        <title>Genomic signatures of local adaptation to the degree of environmental predictability in rotifers.</title>
        <authorList>
            <person name="Franch-Gras L."/>
            <person name="Hahn C."/>
            <person name="Garcia-Roger E.M."/>
            <person name="Carmona M.J."/>
            <person name="Serra M."/>
            <person name="Gomez A."/>
        </authorList>
    </citation>
    <scope>NUCLEOTIDE SEQUENCE [LARGE SCALE GENOMIC DNA]</scope>
    <source>
        <strain evidence="1">HYR1</strain>
    </source>
</reference>
<name>A0A3M7P952_BRAPC</name>
<dbReference type="AlphaFoldDB" id="A0A3M7P952"/>
<keyword evidence="2" id="KW-1185">Reference proteome</keyword>
<evidence type="ECO:0000313" key="1">
    <source>
        <dbReference type="EMBL" id="RMZ95615.1"/>
    </source>
</evidence>
<sequence length="89" mass="10050">MSSSLPIYSSRSKIASTVPFIQAVRPYGLPRVYPLLIELLCTNLESGLITMSPAGKSQLVHLLIPFRDSRIIIYYRKKSHNLKSAFLKN</sequence>
<evidence type="ECO:0000313" key="2">
    <source>
        <dbReference type="Proteomes" id="UP000276133"/>
    </source>
</evidence>